<name>A0AAN7GYW9_9PEZI</name>
<keyword evidence="1" id="KW-1133">Transmembrane helix</keyword>
<evidence type="ECO:0000313" key="3">
    <source>
        <dbReference type="Proteomes" id="UP001301958"/>
    </source>
</evidence>
<evidence type="ECO:0000313" key="2">
    <source>
        <dbReference type="EMBL" id="KAK4227417.1"/>
    </source>
</evidence>
<dbReference type="EMBL" id="MU865331">
    <property type="protein sequence ID" value="KAK4227417.1"/>
    <property type="molecule type" value="Genomic_DNA"/>
</dbReference>
<sequence>SEILSTVYPLLYNALNFQKLILTTIFHLLLNTCMAVYLVGTTVAWRTLTTSKLVASTALQLLWIAWDSKRSRRLRKRLEFEFFVLLLGPLGNMMFLMAFWAGWVML</sequence>
<proteinExistence type="predicted"/>
<dbReference type="AlphaFoldDB" id="A0AAN7GYW9"/>
<reference evidence="2" key="2">
    <citation type="submission" date="2023-05" db="EMBL/GenBank/DDBJ databases">
        <authorList>
            <consortium name="Lawrence Berkeley National Laboratory"/>
            <person name="Steindorff A."/>
            <person name="Hensen N."/>
            <person name="Bonometti L."/>
            <person name="Westerberg I."/>
            <person name="Brannstrom I.O."/>
            <person name="Guillou S."/>
            <person name="Cros-Aarteil S."/>
            <person name="Calhoun S."/>
            <person name="Haridas S."/>
            <person name="Kuo A."/>
            <person name="Mondo S."/>
            <person name="Pangilinan J."/>
            <person name="Riley R."/>
            <person name="Labutti K."/>
            <person name="Andreopoulos B."/>
            <person name="Lipzen A."/>
            <person name="Chen C."/>
            <person name="Yanf M."/>
            <person name="Daum C."/>
            <person name="Ng V."/>
            <person name="Clum A."/>
            <person name="Ohm R."/>
            <person name="Martin F."/>
            <person name="Silar P."/>
            <person name="Natvig D."/>
            <person name="Lalanne C."/>
            <person name="Gautier V."/>
            <person name="Ament-Velasquez S.L."/>
            <person name="Kruys A."/>
            <person name="Hutchinson M.I."/>
            <person name="Powell A.J."/>
            <person name="Barry K."/>
            <person name="Miller A.N."/>
            <person name="Grigoriev I.V."/>
            <person name="Debuchy R."/>
            <person name="Gladieux P."/>
            <person name="Thoren M.H."/>
            <person name="Johannesson H."/>
        </authorList>
    </citation>
    <scope>NUCLEOTIDE SEQUENCE</scope>
    <source>
        <strain evidence="2">CBS 990.96</strain>
    </source>
</reference>
<feature type="non-terminal residue" evidence="2">
    <location>
        <position position="106"/>
    </location>
</feature>
<comment type="caution">
    <text evidence="2">The sequence shown here is derived from an EMBL/GenBank/DDBJ whole genome shotgun (WGS) entry which is preliminary data.</text>
</comment>
<feature type="transmembrane region" description="Helical" evidence="1">
    <location>
        <begin position="20"/>
        <end position="39"/>
    </location>
</feature>
<keyword evidence="1" id="KW-0812">Transmembrane</keyword>
<keyword evidence="3" id="KW-1185">Reference proteome</keyword>
<feature type="transmembrane region" description="Helical" evidence="1">
    <location>
        <begin position="78"/>
        <end position="103"/>
    </location>
</feature>
<gene>
    <name evidence="2" type="ORF">QBC38DRAFT_337742</name>
</gene>
<keyword evidence="1" id="KW-0472">Membrane</keyword>
<dbReference type="Proteomes" id="UP001301958">
    <property type="component" value="Unassembled WGS sequence"/>
</dbReference>
<feature type="non-terminal residue" evidence="2">
    <location>
        <position position="1"/>
    </location>
</feature>
<reference evidence="2" key="1">
    <citation type="journal article" date="2023" name="Mol. Phylogenet. Evol.">
        <title>Genome-scale phylogeny and comparative genomics of the fungal order Sordariales.</title>
        <authorList>
            <person name="Hensen N."/>
            <person name="Bonometti L."/>
            <person name="Westerberg I."/>
            <person name="Brannstrom I.O."/>
            <person name="Guillou S."/>
            <person name="Cros-Aarteil S."/>
            <person name="Calhoun S."/>
            <person name="Haridas S."/>
            <person name="Kuo A."/>
            <person name="Mondo S."/>
            <person name="Pangilinan J."/>
            <person name="Riley R."/>
            <person name="LaButti K."/>
            <person name="Andreopoulos B."/>
            <person name="Lipzen A."/>
            <person name="Chen C."/>
            <person name="Yan M."/>
            <person name="Daum C."/>
            <person name="Ng V."/>
            <person name="Clum A."/>
            <person name="Steindorff A."/>
            <person name="Ohm R.A."/>
            <person name="Martin F."/>
            <person name="Silar P."/>
            <person name="Natvig D.O."/>
            <person name="Lalanne C."/>
            <person name="Gautier V."/>
            <person name="Ament-Velasquez S.L."/>
            <person name="Kruys A."/>
            <person name="Hutchinson M.I."/>
            <person name="Powell A.J."/>
            <person name="Barry K."/>
            <person name="Miller A.N."/>
            <person name="Grigoriev I.V."/>
            <person name="Debuchy R."/>
            <person name="Gladieux P."/>
            <person name="Hiltunen Thoren M."/>
            <person name="Johannesson H."/>
        </authorList>
    </citation>
    <scope>NUCLEOTIDE SEQUENCE</scope>
    <source>
        <strain evidence="2">CBS 990.96</strain>
    </source>
</reference>
<protein>
    <submittedName>
        <fullName evidence="2">Uncharacterized protein</fullName>
    </submittedName>
</protein>
<organism evidence="2 3">
    <name type="scientific">Podospora fimiseda</name>
    <dbReference type="NCBI Taxonomy" id="252190"/>
    <lineage>
        <taxon>Eukaryota</taxon>
        <taxon>Fungi</taxon>
        <taxon>Dikarya</taxon>
        <taxon>Ascomycota</taxon>
        <taxon>Pezizomycotina</taxon>
        <taxon>Sordariomycetes</taxon>
        <taxon>Sordariomycetidae</taxon>
        <taxon>Sordariales</taxon>
        <taxon>Podosporaceae</taxon>
        <taxon>Podospora</taxon>
    </lineage>
</organism>
<accession>A0AAN7GYW9</accession>
<evidence type="ECO:0000256" key="1">
    <source>
        <dbReference type="SAM" id="Phobius"/>
    </source>
</evidence>